<gene>
    <name evidence="5" type="ORF">BaRGS_00039347</name>
</gene>
<dbReference type="Proteomes" id="UP001519460">
    <property type="component" value="Unassembled WGS sequence"/>
</dbReference>
<evidence type="ECO:0000256" key="1">
    <source>
        <dbReference type="ARBA" id="ARBA00006475"/>
    </source>
</evidence>
<comment type="similarity">
    <text evidence="1">Belongs to the FAX family.</text>
</comment>
<sequence>MELPEVFRDNPTATKVVGGLVVATAGIVVYRLLTKRNAKQQKDYPKDTVILHQIGRGPYAPSMTPFAVKLETYLRMAKIPYKNEHDVKRSSKGKFPWMEYNGLSVADSAFCIAYLNKARGLDLNAKLTASQRGAAVAFQRLVEDSLYWAMVIQRWLHEVSADFTKMSLRVPFPSFSLWFFIKPALRKALWSQGMGRHSREEVLEIARKDLTAIADFIGQKKFLMGDEPCETDCAVFGQLSQLYWHCPVQTIGKIFKEEFPTLVAYCERMKSTFWPDWDDCITHGATKKATK</sequence>
<dbReference type="PANTHER" id="PTHR12289">
    <property type="entry name" value="METAXIN RELATED"/>
    <property type="match status" value="1"/>
</dbReference>
<evidence type="ECO:0000256" key="2">
    <source>
        <dbReference type="SAM" id="Phobius"/>
    </source>
</evidence>
<keyword evidence="2" id="KW-0472">Membrane</keyword>
<evidence type="ECO:0000313" key="6">
    <source>
        <dbReference type="Proteomes" id="UP001519460"/>
    </source>
</evidence>
<dbReference type="InterPro" id="IPR050931">
    <property type="entry name" value="Mito_Protein_Transport_Metaxin"/>
</dbReference>
<feature type="domain" description="Metaxin glutathione S-transferase" evidence="3">
    <location>
        <begin position="206"/>
        <end position="269"/>
    </location>
</feature>
<keyword evidence="2" id="KW-1133">Transmembrane helix</keyword>
<name>A0ABD0J433_9CAEN</name>
<organism evidence="5 6">
    <name type="scientific">Batillaria attramentaria</name>
    <dbReference type="NCBI Taxonomy" id="370345"/>
    <lineage>
        <taxon>Eukaryota</taxon>
        <taxon>Metazoa</taxon>
        <taxon>Spiralia</taxon>
        <taxon>Lophotrochozoa</taxon>
        <taxon>Mollusca</taxon>
        <taxon>Gastropoda</taxon>
        <taxon>Caenogastropoda</taxon>
        <taxon>Sorbeoconcha</taxon>
        <taxon>Cerithioidea</taxon>
        <taxon>Batillariidae</taxon>
        <taxon>Batillaria</taxon>
    </lineage>
</organism>
<dbReference type="SFLD" id="SFLDS00019">
    <property type="entry name" value="Glutathione_Transferase_(cytos"/>
    <property type="match status" value="1"/>
</dbReference>
<dbReference type="Pfam" id="PF17172">
    <property type="entry name" value="GST_N_4"/>
    <property type="match status" value="1"/>
</dbReference>
<protein>
    <recommendedName>
        <fullName evidence="7">Failed axon connections</fullName>
    </recommendedName>
</protein>
<dbReference type="SUPFAM" id="SSF47616">
    <property type="entry name" value="GST C-terminal domain-like"/>
    <property type="match status" value="1"/>
</dbReference>
<proteinExistence type="inferred from homology"/>
<keyword evidence="6" id="KW-1185">Reference proteome</keyword>
<evidence type="ECO:0000313" key="5">
    <source>
        <dbReference type="EMBL" id="KAK7456549.1"/>
    </source>
</evidence>
<dbReference type="PANTHER" id="PTHR12289:SF41">
    <property type="entry name" value="FAILED AXON CONNECTIONS-RELATED"/>
    <property type="match status" value="1"/>
</dbReference>
<dbReference type="CDD" id="cd03193">
    <property type="entry name" value="GST_C_Metaxin"/>
    <property type="match status" value="1"/>
</dbReference>
<dbReference type="InterPro" id="IPR026928">
    <property type="entry name" value="FAX/IsoI-like"/>
</dbReference>
<comment type="caution">
    <text evidence="5">The sequence shown here is derived from an EMBL/GenBank/DDBJ whole genome shotgun (WGS) entry which is preliminary data.</text>
</comment>
<dbReference type="InterPro" id="IPR040079">
    <property type="entry name" value="Glutathione_S-Trfase"/>
</dbReference>
<dbReference type="SFLD" id="SFLDG01200">
    <property type="entry name" value="SUF1.1"/>
    <property type="match status" value="1"/>
</dbReference>
<accession>A0ABD0J433</accession>
<dbReference type="SUPFAM" id="SSF52833">
    <property type="entry name" value="Thioredoxin-like"/>
    <property type="match status" value="1"/>
</dbReference>
<feature type="domain" description="Thioredoxin-like fold" evidence="4">
    <location>
        <begin position="65"/>
        <end position="158"/>
    </location>
</feature>
<dbReference type="EMBL" id="JACVVK020000682">
    <property type="protein sequence ID" value="KAK7456549.1"/>
    <property type="molecule type" value="Genomic_DNA"/>
</dbReference>
<reference evidence="5 6" key="1">
    <citation type="journal article" date="2023" name="Sci. Data">
        <title>Genome assembly of the Korean intertidal mud-creeper Batillaria attramentaria.</title>
        <authorList>
            <person name="Patra A.K."/>
            <person name="Ho P.T."/>
            <person name="Jun S."/>
            <person name="Lee S.J."/>
            <person name="Kim Y."/>
            <person name="Won Y.J."/>
        </authorList>
    </citation>
    <scope>NUCLEOTIDE SEQUENCE [LARGE SCALE GENOMIC DNA]</scope>
    <source>
        <strain evidence="5">Wonlab-2016</strain>
    </source>
</reference>
<dbReference type="Pfam" id="PF17171">
    <property type="entry name" value="GST_C_6"/>
    <property type="match status" value="1"/>
</dbReference>
<keyword evidence="2" id="KW-0812">Transmembrane</keyword>
<evidence type="ECO:0000259" key="3">
    <source>
        <dbReference type="Pfam" id="PF17171"/>
    </source>
</evidence>
<dbReference type="InterPro" id="IPR012336">
    <property type="entry name" value="Thioredoxin-like_fold"/>
</dbReference>
<evidence type="ECO:0000259" key="4">
    <source>
        <dbReference type="Pfam" id="PF17172"/>
    </source>
</evidence>
<feature type="transmembrane region" description="Helical" evidence="2">
    <location>
        <begin position="12"/>
        <end position="33"/>
    </location>
</feature>
<dbReference type="InterPro" id="IPR036249">
    <property type="entry name" value="Thioredoxin-like_sf"/>
</dbReference>
<dbReference type="InterPro" id="IPR036282">
    <property type="entry name" value="Glutathione-S-Trfase_C_sf"/>
</dbReference>
<dbReference type="InterPro" id="IPR033468">
    <property type="entry name" value="Metaxin_GST"/>
</dbReference>
<dbReference type="AlphaFoldDB" id="A0ABD0J433"/>
<evidence type="ECO:0008006" key="7">
    <source>
        <dbReference type="Google" id="ProtNLM"/>
    </source>
</evidence>
<dbReference type="SFLD" id="SFLDG01180">
    <property type="entry name" value="SUF1"/>
    <property type="match status" value="1"/>
</dbReference>
<dbReference type="Gene3D" id="1.20.1050.10">
    <property type="match status" value="1"/>
</dbReference>